<sequence length="222" mass="24408">MTVKLVVFHEEDLVRAGLSQILRQWPETEAVVEAADAGQAVRTAAYLQPDVVIMEANGRTEERAAAIQAIRERSRAGVLVLTQKGLDRDVLQILSAGAVGWLYSSATADVLIDAVQQIAAGRGFIDPAAVRTLVEVVADHNVPTVDRREEERLRSALTSRELEVMSYVSQGLSNHQIATRLDVSENTVKTHVSRTLNKLGMRSRVEAALVVRHLRLQLADTR</sequence>
<dbReference type="CDD" id="cd17535">
    <property type="entry name" value="REC_NarL-like"/>
    <property type="match status" value="1"/>
</dbReference>
<dbReference type="Pfam" id="PF00196">
    <property type="entry name" value="GerE"/>
    <property type="match status" value="1"/>
</dbReference>
<dbReference type="GO" id="GO:0003677">
    <property type="term" value="F:DNA binding"/>
    <property type="evidence" value="ECO:0007669"/>
    <property type="project" value="UniProtKB-KW"/>
</dbReference>
<dbReference type="PROSITE" id="PS50110">
    <property type="entry name" value="RESPONSE_REGULATORY"/>
    <property type="match status" value="1"/>
</dbReference>
<evidence type="ECO:0000259" key="5">
    <source>
        <dbReference type="PROSITE" id="PS50110"/>
    </source>
</evidence>
<dbReference type="GO" id="GO:0000160">
    <property type="term" value="P:phosphorelay signal transduction system"/>
    <property type="evidence" value="ECO:0007669"/>
    <property type="project" value="InterPro"/>
</dbReference>
<dbReference type="InterPro" id="IPR039420">
    <property type="entry name" value="WalR-like"/>
</dbReference>
<keyword evidence="1" id="KW-0597">Phosphoprotein</keyword>
<evidence type="ECO:0000256" key="2">
    <source>
        <dbReference type="ARBA" id="ARBA00023125"/>
    </source>
</evidence>
<evidence type="ECO:0000313" key="6">
    <source>
        <dbReference type="EMBL" id="BBK07994.1"/>
    </source>
</evidence>
<accession>A0A6S4QEG4</accession>
<dbReference type="AlphaFoldDB" id="A0A6S4QEG4"/>
<dbReference type="PRINTS" id="PR00038">
    <property type="entry name" value="HTHLUXR"/>
</dbReference>
<reference evidence="6" key="1">
    <citation type="journal article" date="2020" name="Nat. Chem.">
        <title>Acyltransferase that catalyses the condensation of polyketide and peptide moieties of goadvionin hybrid lipopeptides.</title>
        <authorList>
            <person name="Kozakai R."/>
            <person name="Ono T."/>
            <person name="Hoshino S."/>
            <person name="Takahashi H."/>
            <person name="Katsuyama Y."/>
            <person name="Sugai Y."/>
            <person name="Ozaki T."/>
            <person name="Teramoto K."/>
            <person name="Teramoto K."/>
            <person name="Tanaka K."/>
            <person name="Abe I."/>
            <person name="Asamizu S."/>
            <person name="Onaka H."/>
        </authorList>
    </citation>
    <scope>NUCLEOTIDE SEQUENCE</scope>
    <source>
        <strain evidence="6">TP-A0584</strain>
    </source>
</reference>
<feature type="domain" description="Response regulatory" evidence="5">
    <location>
        <begin position="4"/>
        <end position="119"/>
    </location>
</feature>
<dbReference type="PROSITE" id="PS00622">
    <property type="entry name" value="HTH_LUXR_1"/>
    <property type="match status" value="1"/>
</dbReference>
<evidence type="ECO:0000256" key="1">
    <source>
        <dbReference type="ARBA" id="ARBA00022553"/>
    </source>
</evidence>
<gene>
    <name evidence="6" type="primary">gdvR</name>
</gene>
<dbReference type="SMART" id="SM00421">
    <property type="entry name" value="HTH_LUXR"/>
    <property type="match status" value="1"/>
</dbReference>
<evidence type="ECO:0000256" key="3">
    <source>
        <dbReference type="PROSITE-ProRule" id="PRU00169"/>
    </source>
</evidence>
<dbReference type="PANTHER" id="PTHR43214:SF43">
    <property type="entry name" value="TWO-COMPONENT RESPONSE REGULATOR"/>
    <property type="match status" value="1"/>
</dbReference>
<dbReference type="PANTHER" id="PTHR43214">
    <property type="entry name" value="TWO-COMPONENT RESPONSE REGULATOR"/>
    <property type="match status" value="1"/>
</dbReference>
<dbReference type="SUPFAM" id="SSF46894">
    <property type="entry name" value="C-terminal effector domain of the bipartite response regulators"/>
    <property type="match status" value="1"/>
</dbReference>
<evidence type="ECO:0000259" key="4">
    <source>
        <dbReference type="PROSITE" id="PS50043"/>
    </source>
</evidence>
<dbReference type="PROSITE" id="PS50043">
    <property type="entry name" value="HTH_LUXR_2"/>
    <property type="match status" value="1"/>
</dbReference>
<name>A0A6S4QEG4_9ACTN</name>
<dbReference type="InterPro" id="IPR000792">
    <property type="entry name" value="Tscrpt_reg_LuxR_C"/>
</dbReference>
<dbReference type="EMBL" id="LC481990">
    <property type="protein sequence ID" value="BBK07994.1"/>
    <property type="molecule type" value="Genomic_DNA"/>
</dbReference>
<dbReference type="SUPFAM" id="SSF52172">
    <property type="entry name" value="CheY-like"/>
    <property type="match status" value="1"/>
</dbReference>
<dbReference type="InterPro" id="IPR058245">
    <property type="entry name" value="NreC/VraR/RcsB-like_REC"/>
</dbReference>
<keyword evidence="2 6" id="KW-0238">DNA-binding</keyword>
<dbReference type="GO" id="GO:0006355">
    <property type="term" value="P:regulation of DNA-templated transcription"/>
    <property type="evidence" value="ECO:0007669"/>
    <property type="project" value="InterPro"/>
</dbReference>
<proteinExistence type="predicted"/>
<comment type="caution">
    <text evidence="3">Lacks conserved residue(s) required for the propagation of feature annotation.</text>
</comment>
<dbReference type="InterPro" id="IPR016032">
    <property type="entry name" value="Sig_transdc_resp-reg_C-effctor"/>
</dbReference>
<dbReference type="Pfam" id="PF00072">
    <property type="entry name" value="Response_reg"/>
    <property type="match status" value="1"/>
</dbReference>
<dbReference type="InterPro" id="IPR001789">
    <property type="entry name" value="Sig_transdc_resp-reg_receiver"/>
</dbReference>
<dbReference type="Gene3D" id="3.40.50.2300">
    <property type="match status" value="1"/>
</dbReference>
<dbReference type="CDD" id="cd06170">
    <property type="entry name" value="LuxR_C_like"/>
    <property type="match status" value="1"/>
</dbReference>
<organism evidence="6">
    <name type="scientific">Streptomyces sp. TP-A0584</name>
    <dbReference type="NCBI Taxonomy" id="314563"/>
    <lineage>
        <taxon>Bacteria</taxon>
        <taxon>Bacillati</taxon>
        <taxon>Actinomycetota</taxon>
        <taxon>Actinomycetes</taxon>
        <taxon>Kitasatosporales</taxon>
        <taxon>Streptomycetaceae</taxon>
        <taxon>Streptomyces</taxon>
    </lineage>
</organism>
<dbReference type="InterPro" id="IPR011006">
    <property type="entry name" value="CheY-like_superfamily"/>
</dbReference>
<protein>
    <submittedName>
        <fullName evidence="6">DNA-binding response regulator</fullName>
    </submittedName>
</protein>
<feature type="domain" description="HTH luxR-type" evidence="4">
    <location>
        <begin position="150"/>
        <end position="215"/>
    </location>
</feature>